<gene>
    <name evidence="7" type="ORF">QHF89_15440</name>
</gene>
<dbReference type="Pfam" id="PF04055">
    <property type="entry name" value="Radical_SAM"/>
    <property type="match status" value="1"/>
</dbReference>
<organism evidence="7 8">
    <name type="scientific">Polyangium sorediatum</name>
    <dbReference type="NCBI Taxonomy" id="889274"/>
    <lineage>
        <taxon>Bacteria</taxon>
        <taxon>Pseudomonadati</taxon>
        <taxon>Myxococcota</taxon>
        <taxon>Polyangia</taxon>
        <taxon>Polyangiales</taxon>
        <taxon>Polyangiaceae</taxon>
        <taxon>Polyangium</taxon>
    </lineage>
</organism>
<dbReference type="InterPro" id="IPR013785">
    <property type="entry name" value="Aldolase_TIM"/>
</dbReference>
<dbReference type="Proteomes" id="UP001160301">
    <property type="component" value="Unassembled WGS sequence"/>
</dbReference>
<name>A0ABT6NRC6_9BACT</name>
<keyword evidence="5" id="KW-0411">Iron-sulfur</keyword>
<keyword evidence="2" id="KW-0949">S-adenosyl-L-methionine</keyword>
<proteinExistence type="predicted"/>
<dbReference type="Gene3D" id="3.20.20.70">
    <property type="entry name" value="Aldolase class I"/>
    <property type="match status" value="1"/>
</dbReference>
<keyword evidence="8" id="KW-1185">Reference proteome</keyword>
<dbReference type="SFLD" id="SFLDS00029">
    <property type="entry name" value="Radical_SAM"/>
    <property type="match status" value="1"/>
</dbReference>
<evidence type="ECO:0000256" key="4">
    <source>
        <dbReference type="ARBA" id="ARBA00023004"/>
    </source>
</evidence>
<dbReference type="CDD" id="cd01335">
    <property type="entry name" value="Radical_SAM"/>
    <property type="match status" value="1"/>
</dbReference>
<evidence type="ECO:0000256" key="1">
    <source>
        <dbReference type="ARBA" id="ARBA00001966"/>
    </source>
</evidence>
<reference evidence="7 8" key="1">
    <citation type="submission" date="2023-04" db="EMBL/GenBank/DDBJ databases">
        <title>The genome sequence of Polyangium sorediatum DSM14670.</title>
        <authorList>
            <person name="Zhang X."/>
        </authorList>
    </citation>
    <scope>NUCLEOTIDE SEQUENCE [LARGE SCALE GENOMIC DNA]</scope>
    <source>
        <strain evidence="7 8">DSM 14670</strain>
    </source>
</reference>
<dbReference type="PANTHER" id="PTHR11228:SF34">
    <property type="entry name" value="TUNGSTEN-CONTAINING ALDEHYDE FERREDOXIN OXIDOREDUCTASE COFACTOR MODIFYING PROTEIN"/>
    <property type="match status" value="1"/>
</dbReference>
<dbReference type="PANTHER" id="PTHR11228">
    <property type="entry name" value="RADICAL SAM DOMAIN PROTEIN"/>
    <property type="match status" value="1"/>
</dbReference>
<evidence type="ECO:0000313" key="7">
    <source>
        <dbReference type="EMBL" id="MDI1430887.1"/>
    </source>
</evidence>
<comment type="caution">
    <text evidence="7">The sequence shown here is derived from an EMBL/GenBank/DDBJ whole genome shotgun (WGS) entry which is preliminary data.</text>
</comment>
<dbReference type="InterPro" id="IPR058240">
    <property type="entry name" value="rSAM_sf"/>
</dbReference>
<protein>
    <submittedName>
        <fullName evidence="7">Radical SAM protein</fullName>
    </submittedName>
</protein>
<evidence type="ECO:0000256" key="3">
    <source>
        <dbReference type="ARBA" id="ARBA00022723"/>
    </source>
</evidence>
<dbReference type="EMBL" id="JARZHI010000011">
    <property type="protein sequence ID" value="MDI1430887.1"/>
    <property type="molecule type" value="Genomic_DNA"/>
</dbReference>
<dbReference type="InterPro" id="IPR050377">
    <property type="entry name" value="Radical_SAM_PqqE_MftC-like"/>
</dbReference>
<comment type="cofactor">
    <cofactor evidence="1">
        <name>[4Fe-4S] cluster</name>
        <dbReference type="ChEBI" id="CHEBI:49883"/>
    </cofactor>
</comment>
<dbReference type="InterPro" id="IPR007197">
    <property type="entry name" value="rSAM"/>
</dbReference>
<dbReference type="PROSITE" id="PS51918">
    <property type="entry name" value="RADICAL_SAM"/>
    <property type="match status" value="1"/>
</dbReference>
<dbReference type="RefSeq" id="WP_136968778.1">
    <property type="nucleotide sequence ID" value="NZ_JARZHI010000011.1"/>
</dbReference>
<evidence type="ECO:0000259" key="6">
    <source>
        <dbReference type="PROSITE" id="PS51918"/>
    </source>
</evidence>
<evidence type="ECO:0000256" key="2">
    <source>
        <dbReference type="ARBA" id="ARBA00022691"/>
    </source>
</evidence>
<keyword evidence="3" id="KW-0479">Metal-binding</keyword>
<sequence length="594" mass="64741">MSTSETALARPEASGMEMALVPLRLGGFSCKAILLEGDDRLTARFEAKGSADWVEVTVLPHGAPGPVFRRLACCAVRYRGAIAERTPERRDEVSRLVMAVAASIDALLERSPGKTIAEALGRSREQGRLIFGRDGLRALLSPEIVEGAPAAAGFSLVDVYPSSYLQKSHEGGLELVLDFRRESDARRLLLLVGRRDDTKPAFATTAHFSIKHLALGSADPPGADELRALVAFVLQLRDHEGLDVVFPDILSDVAPALLLPSAPEEEAEPSADGEVLNLAIDADCEQSCAFCSIKETAPPEDGGDRVLARLFADLESNRRRGVRAVRINGYDPLAHSRILDVLRRAKDLGYRTAHVFSPCTRLADPAFCDDVVAALPEEKRFHVPLYSVSPDAHDRIVGRRGAHALVSRAIDNLLARVSPESVWILCVATREGLGELEGVARFVADRGLSFYPHMPYPSFESRADRYFSSAPRMTDVAEVMSRALTRGARMNVQGIVPCVVFRRMREDGAPPRAWLDAPAERPPLPGTEYRDPRFRHRAGEAEHAAFHASAIPCPHEARCVLASACPGEVLRSYAEIHGLAELSPVSLRELVEAT</sequence>
<evidence type="ECO:0000313" key="8">
    <source>
        <dbReference type="Proteomes" id="UP001160301"/>
    </source>
</evidence>
<accession>A0ABT6NRC6</accession>
<keyword evidence="4" id="KW-0408">Iron</keyword>
<evidence type="ECO:0000256" key="5">
    <source>
        <dbReference type="ARBA" id="ARBA00023014"/>
    </source>
</evidence>
<feature type="domain" description="Radical SAM core" evidence="6">
    <location>
        <begin position="270"/>
        <end position="489"/>
    </location>
</feature>
<dbReference type="SUPFAM" id="SSF102114">
    <property type="entry name" value="Radical SAM enzymes"/>
    <property type="match status" value="1"/>
</dbReference>